<protein>
    <submittedName>
        <fullName evidence="4">Reverse transcriptase domain-containing protein</fullName>
    </submittedName>
</protein>
<keyword evidence="3" id="KW-1185">Reference proteome</keyword>
<dbReference type="Proteomes" id="UP000050794">
    <property type="component" value="Unassembled WGS sequence"/>
</dbReference>
<evidence type="ECO:0000313" key="2">
    <source>
        <dbReference type="EMBL" id="VDM40081.1"/>
    </source>
</evidence>
<dbReference type="PANTHER" id="PTHR47027">
    <property type="entry name" value="REVERSE TRANSCRIPTASE DOMAIN-CONTAINING PROTEIN"/>
    <property type="match status" value="1"/>
</dbReference>
<evidence type="ECO:0000259" key="1">
    <source>
        <dbReference type="PROSITE" id="PS50878"/>
    </source>
</evidence>
<dbReference type="PANTHER" id="PTHR47027:SF20">
    <property type="entry name" value="REVERSE TRANSCRIPTASE-LIKE PROTEIN WITH RNA-DIRECTED DNA POLYMERASE DOMAIN"/>
    <property type="match status" value="1"/>
</dbReference>
<dbReference type="PROSITE" id="PS50878">
    <property type="entry name" value="RT_POL"/>
    <property type="match status" value="1"/>
</dbReference>
<evidence type="ECO:0000313" key="3">
    <source>
        <dbReference type="Proteomes" id="UP000050794"/>
    </source>
</evidence>
<organism evidence="3 4">
    <name type="scientific">Toxocara canis</name>
    <name type="common">Canine roundworm</name>
    <dbReference type="NCBI Taxonomy" id="6265"/>
    <lineage>
        <taxon>Eukaryota</taxon>
        <taxon>Metazoa</taxon>
        <taxon>Ecdysozoa</taxon>
        <taxon>Nematoda</taxon>
        <taxon>Chromadorea</taxon>
        <taxon>Rhabditida</taxon>
        <taxon>Spirurina</taxon>
        <taxon>Ascaridomorpha</taxon>
        <taxon>Ascaridoidea</taxon>
        <taxon>Toxocaridae</taxon>
        <taxon>Toxocara</taxon>
    </lineage>
</organism>
<dbReference type="InterPro" id="IPR000477">
    <property type="entry name" value="RT_dom"/>
</dbReference>
<feature type="domain" description="Reverse transcriptase" evidence="1">
    <location>
        <begin position="1"/>
        <end position="126"/>
    </location>
</feature>
<dbReference type="WBParaSite" id="TCNE_0000876001-mRNA-1">
    <property type="protein sequence ID" value="TCNE_0000876001-mRNA-1"/>
    <property type="gene ID" value="TCNE_0000876001"/>
</dbReference>
<gene>
    <name evidence="2" type="ORF">TCNE_LOCUS8760</name>
</gene>
<reference evidence="4" key="1">
    <citation type="submission" date="2016-06" db="UniProtKB">
        <authorList>
            <consortium name="WormBaseParasite"/>
        </authorList>
    </citation>
    <scope>IDENTIFICATION</scope>
</reference>
<sequence>MRLVYVDIIKLINQGCTTDARLLVNVCHVKINRGLRQSDTISPKLSAVTLEVVFRKMNYHGRIMIDGEMLTHLLFTDDCALIATNPHHLQQDLQQLANLSKQIGLKVNLPKTKWMKNSFCAEGVTQVNDAENEEMTFYICLGRQPDPNDILDGEFMRRRKARWIAFNKNRVVLPDQRLPMNVRANIFRTIVLPAKLYVCEKWGTMKRDEEKFAVAERATKRRICSVTRIYPLSNEELRLRTRVQDVVSEIHVAKSGGQATSHGDMTTA</sequence>
<name>A0A183UJU0_TOXCA</name>
<dbReference type="EMBL" id="UYWY01019991">
    <property type="protein sequence ID" value="VDM40081.1"/>
    <property type="molecule type" value="Genomic_DNA"/>
</dbReference>
<dbReference type="AlphaFoldDB" id="A0A183UJU0"/>
<proteinExistence type="predicted"/>
<accession>A0A183UJU0</accession>
<evidence type="ECO:0000313" key="4">
    <source>
        <dbReference type="WBParaSite" id="TCNE_0000876001-mRNA-1"/>
    </source>
</evidence>
<dbReference type="Pfam" id="PF00078">
    <property type="entry name" value="RVT_1"/>
    <property type="match status" value="1"/>
</dbReference>
<reference evidence="2 3" key="2">
    <citation type="submission" date="2018-11" db="EMBL/GenBank/DDBJ databases">
        <authorList>
            <consortium name="Pathogen Informatics"/>
        </authorList>
    </citation>
    <scope>NUCLEOTIDE SEQUENCE [LARGE SCALE GENOMIC DNA]</scope>
</reference>